<comment type="caution">
    <text evidence="2">The sequence shown here is derived from an EMBL/GenBank/DDBJ whole genome shotgun (WGS) entry which is preliminary data.</text>
</comment>
<dbReference type="OrthoDB" id="427480at2759"/>
<proteinExistence type="predicted"/>
<dbReference type="EMBL" id="VRMN01000003">
    <property type="protein sequence ID" value="KAA8495393.1"/>
    <property type="molecule type" value="Genomic_DNA"/>
</dbReference>
<dbReference type="GO" id="GO:0055088">
    <property type="term" value="P:lipid homeostasis"/>
    <property type="evidence" value="ECO:0007669"/>
    <property type="project" value="TreeGrafter"/>
</dbReference>
<accession>A0A5J4YXK5</accession>
<keyword evidence="3" id="KW-1185">Reference proteome</keyword>
<dbReference type="GO" id="GO:0005743">
    <property type="term" value="C:mitochondrial inner membrane"/>
    <property type="evidence" value="ECO:0007669"/>
    <property type="project" value="TreeGrafter"/>
</dbReference>
<dbReference type="GO" id="GO:0007005">
    <property type="term" value="P:mitochondrion organization"/>
    <property type="evidence" value="ECO:0007669"/>
    <property type="project" value="TreeGrafter"/>
</dbReference>
<dbReference type="InterPro" id="IPR051130">
    <property type="entry name" value="Mito_struct-func_regulator"/>
</dbReference>
<dbReference type="InterPro" id="IPR004147">
    <property type="entry name" value="ABC1_dom"/>
</dbReference>
<sequence length="562" mass="63743">MVRRRAWTAVVAGGAALLVPRGQDDSDNPSVRAQERMAVLPRWFGDERLAAVRAARAVSCVLSIVVENAVMRNSENRAAMFQRQGQRTYRVLEKNGGVYTKTGQMLSQMDHLLPVEYCRELRPLFNECKSRDWHDVKRLLESELLTDEAPFCSLNDIFETVETQPVASASLASVYRAKLTASVLARTCTDAHEAVGTSLYVAIKVQHPELAFHAPMDILVVKYLLRIGGQLFETVSKLSWLAEELEQNLPKELDFSVEAQNLQRCAQNIASSHSAIVRRNTMTPQAFPELSSKRVLTMSFESGVLMSDRAAIEKLGLAPADVSRVLAEFFSDQIFERGFVHCDPHSANVLVRVRDETKHSKEPMLVILDHGLYRQLSDEMRLDYARLWRAILMRDEVEIYRLMRKFHIEDEESAQLFFSMLTFRSWSEVEQHKRVGFPAGLMSADRQQTDSERVKQFAAQNADRINDLLGRVPRDVLFLLKMHDCLRAVDRQLGAPYCSLLTAARFSLGALARNEAEMDTSPALSWSFLDARAWSAHVFTRVRYATYECVLALIQLITRVIG</sequence>
<dbReference type="Proteomes" id="UP000324585">
    <property type="component" value="Unassembled WGS sequence"/>
</dbReference>
<dbReference type="Pfam" id="PF03109">
    <property type="entry name" value="ABC1"/>
    <property type="match status" value="1"/>
</dbReference>
<reference evidence="3" key="1">
    <citation type="journal article" date="2019" name="Nat. Commun.">
        <title>Expansion of phycobilisome linker gene families in mesophilic red algae.</title>
        <authorList>
            <person name="Lee J."/>
            <person name="Kim D."/>
            <person name="Bhattacharya D."/>
            <person name="Yoon H.S."/>
        </authorList>
    </citation>
    <scope>NUCLEOTIDE SEQUENCE [LARGE SCALE GENOMIC DNA]</scope>
    <source>
        <strain evidence="3">CCMP 1328</strain>
    </source>
</reference>
<evidence type="ECO:0000313" key="3">
    <source>
        <dbReference type="Proteomes" id="UP000324585"/>
    </source>
</evidence>
<feature type="domain" description="ABC1 atypical kinase-like" evidence="1">
    <location>
        <begin position="124"/>
        <end position="401"/>
    </location>
</feature>
<dbReference type="PANTHER" id="PTHR43173:SF19">
    <property type="entry name" value="AARF DOMAIN-CONTAINING PROTEIN KINASE 1"/>
    <property type="match status" value="1"/>
</dbReference>
<dbReference type="InterPro" id="IPR011009">
    <property type="entry name" value="Kinase-like_dom_sf"/>
</dbReference>
<dbReference type="OMA" id="RCNPEDI"/>
<name>A0A5J4YXK5_PORPP</name>
<gene>
    <name evidence="2" type="ORF">FVE85_1548</name>
</gene>
<dbReference type="SUPFAM" id="SSF56112">
    <property type="entry name" value="Protein kinase-like (PK-like)"/>
    <property type="match status" value="1"/>
</dbReference>
<dbReference type="PANTHER" id="PTHR43173">
    <property type="entry name" value="ABC1 FAMILY PROTEIN"/>
    <property type="match status" value="1"/>
</dbReference>
<evidence type="ECO:0000259" key="1">
    <source>
        <dbReference type="Pfam" id="PF03109"/>
    </source>
</evidence>
<protein>
    <submittedName>
        <fullName evidence="2">Putative ABC1 protein</fullName>
    </submittedName>
</protein>
<evidence type="ECO:0000313" key="2">
    <source>
        <dbReference type="EMBL" id="KAA8495393.1"/>
    </source>
</evidence>
<organism evidence="2 3">
    <name type="scientific">Porphyridium purpureum</name>
    <name type="common">Red alga</name>
    <name type="synonym">Porphyridium cruentum</name>
    <dbReference type="NCBI Taxonomy" id="35688"/>
    <lineage>
        <taxon>Eukaryota</taxon>
        <taxon>Rhodophyta</taxon>
        <taxon>Bangiophyceae</taxon>
        <taxon>Porphyridiales</taxon>
        <taxon>Porphyridiaceae</taxon>
        <taxon>Porphyridium</taxon>
    </lineage>
</organism>
<dbReference type="AlphaFoldDB" id="A0A5J4YXK5"/>